<dbReference type="InterPro" id="IPR054257">
    <property type="entry name" value="DUF6988"/>
</dbReference>
<dbReference type="EMBL" id="LXNG01000025">
    <property type="protein sequence ID" value="OAG66648.1"/>
    <property type="molecule type" value="Genomic_DNA"/>
</dbReference>
<reference evidence="2 3" key="1">
    <citation type="submission" date="2016-05" db="EMBL/GenBank/DDBJ databases">
        <title>Pathogenic, phenotypic and molecular characterisation of Xanthomonas nasturtii sp. nov. and Xanthomonas floridensis sp. nov., new species of Xanthomonas associated with watercress production in Florida.</title>
        <authorList>
            <person name="Vicente J.G."/>
            <person name="Rothwell S."/>
            <person name="Holub E.B."/>
            <person name="Studholme D.J."/>
        </authorList>
    </citation>
    <scope>NUCLEOTIDE SEQUENCE [LARGE SCALE GENOMIC DNA]</scope>
    <source>
        <strain evidence="2 3">WHRI 8848</strain>
    </source>
</reference>
<protein>
    <submittedName>
        <fullName evidence="2">Uncharacterized protein</fullName>
    </submittedName>
</protein>
<dbReference type="STRING" id="1843580.A7D17_20710"/>
<name>A0A1A9M8U2_9XANT</name>
<dbReference type="EMBL" id="JAYFSO010000036">
    <property type="protein sequence ID" value="MEA5126222.1"/>
    <property type="molecule type" value="Genomic_DNA"/>
</dbReference>
<evidence type="ECO:0000313" key="3">
    <source>
        <dbReference type="Proteomes" id="UP000077659"/>
    </source>
</evidence>
<dbReference type="RefSeq" id="WP_064509893.1">
    <property type="nucleotide sequence ID" value="NZ_JAYFSN010000038.1"/>
</dbReference>
<proteinExistence type="predicted"/>
<organism evidence="2 3">
    <name type="scientific">Xanthomonas floridensis</name>
    <dbReference type="NCBI Taxonomy" id="1843580"/>
    <lineage>
        <taxon>Bacteria</taxon>
        <taxon>Pseudomonadati</taxon>
        <taxon>Pseudomonadota</taxon>
        <taxon>Gammaproteobacteria</taxon>
        <taxon>Lysobacterales</taxon>
        <taxon>Lysobacteraceae</taxon>
        <taxon>Xanthomonas</taxon>
    </lineage>
</organism>
<dbReference type="OrthoDB" id="6058394at2"/>
<keyword evidence="4" id="KW-1185">Reference proteome</keyword>
<dbReference type="Pfam" id="PF22491">
    <property type="entry name" value="DUF6988"/>
    <property type="match status" value="1"/>
</dbReference>
<comment type="caution">
    <text evidence="2">The sequence shown here is derived from an EMBL/GenBank/DDBJ whole genome shotgun (WGS) entry which is preliminary data.</text>
</comment>
<accession>A0A1A9M8U2</accession>
<dbReference type="Proteomes" id="UP001303614">
    <property type="component" value="Unassembled WGS sequence"/>
</dbReference>
<gene>
    <name evidence="2" type="ORF">A7D17_20710</name>
    <name evidence="1" type="ORF">VB146_20700</name>
</gene>
<reference evidence="1 4" key="2">
    <citation type="submission" date="2023-12" db="EMBL/GenBank/DDBJ databases">
        <title>Genome sequencing of Xanthomonas floridensis.</title>
        <authorList>
            <person name="Greer S."/>
            <person name="Harrison J."/>
            <person name="Grant M."/>
            <person name="Vicente J."/>
            <person name="Studholme D."/>
        </authorList>
    </citation>
    <scope>NUCLEOTIDE SEQUENCE [LARGE SCALE GENOMIC DNA]</scope>
    <source>
        <strain evidence="1 4">WHRI 8848</strain>
    </source>
</reference>
<dbReference type="AlphaFoldDB" id="A0A1A9M8U2"/>
<dbReference type="Proteomes" id="UP000077659">
    <property type="component" value="Unassembled WGS sequence"/>
</dbReference>
<evidence type="ECO:0000313" key="4">
    <source>
        <dbReference type="Proteomes" id="UP001303614"/>
    </source>
</evidence>
<sequence>MMSERVEKLFEGSDELLEALAPITAAPPFDQSDRLQVCRALCLLSIEYAVASRCLLVVGSEPSTLVIHRAQFEALVRAVWVLYCASDTDVACLQEELTPTSESLAARLPMLSKMLLALEAVTQAADPLHAFMEFKKYSWAALNSFVHAGAHALHRLRTGFPLELVEVVVKQSNALVVMAHMQLAITAGSQEAVRWVAKTSDGFPAVLPPRIR</sequence>
<evidence type="ECO:0000313" key="1">
    <source>
        <dbReference type="EMBL" id="MEA5126222.1"/>
    </source>
</evidence>
<evidence type="ECO:0000313" key="2">
    <source>
        <dbReference type="EMBL" id="OAG66648.1"/>
    </source>
</evidence>